<gene>
    <name evidence="14" type="primary">Fdxacb1</name>
    <name evidence="14" type="ORF">ALACHE_R12796</name>
</gene>
<dbReference type="GO" id="GO:0070475">
    <property type="term" value="P:rRNA base methylation"/>
    <property type="evidence" value="ECO:0007669"/>
    <property type="project" value="InterPro"/>
</dbReference>
<comment type="catalytic activity">
    <reaction evidence="12">
        <text>tRNA(Phe) + L-phenylalanine + ATP = L-phenylalanyl-tRNA(Phe) + AMP + diphosphate + H(+)</text>
        <dbReference type="Rhea" id="RHEA:19413"/>
        <dbReference type="Rhea" id="RHEA-COMP:9668"/>
        <dbReference type="Rhea" id="RHEA-COMP:9699"/>
        <dbReference type="ChEBI" id="CHEBI:15378"/>
        <dbReference type="ChEBI" id="CHEBI:30616"/>
        <dbReference type="ChEBI" id="CHEBI:33019"/>
        <dbReference type="ChEBI" id="CHEBI:58095"/>
        <dbReference type="ChEBI" id="CHEBI:78442"/>
        <dbReference type="ChEBI" id="CHEBI:78531"/>
        <dbReference type="ChEBI" id="CHEBI:456215"/>
        <dbReference type="EC" id="6.1.1.20"/>
    </reaction>
</comment>
<dbReference type="PANTHER" id="PTHR11538:SF26">
    <property type="entry name" value="FERREDOXIN-FOLD ANTICODON-BINDING DOMAIN-CONTAINING PROTEIN 1"/>
    <property type="match status" value="1"/>
</dbReference>
<dbReference type="GO" id="GO:0005524">
    <property type="term" value="F:ATP binding"/>
    <property type="evidence" value="ECO:0007669"/>
    <property type="project" value="UniProtKB-KW"/>
</dbReference>
<feature type="non-terminal residue" evidence="14">
    <location>
        <position position="1"/>
    </location>
</feature>
<dbReference type="Pfam" id="PF10354">
    <property type="entry name" value="BMT5-like"/>
    <property type="match status" value="1"/>
</dbReference>
<keyword evidence="4" id="KW-0436">Ligase</keyword>
<evidence type="ECO:0000313" key="14">
    <source>
        <dbReference type="EMBL" id="NXQ33178.1"/>
    </source>
</evidence>
<evidence type="ECO:0000256" key="10">
    <source>
        <dbReference type="ARBA" id="ARBA00023146"/>
    </source>
</evidence>
<dbReference type="FunFam" id="3.30.70.380:FF:000002">
    <property type="entry name" value="phenylalanine--tRNA ligase, mitochondrial"/>
    <property type="match status" value="1"/>
</dbReference>
<accession>A0A7L2C9M7</accession>
<keyword evidence="7" id="KW-0648">Protein biosynthesis</keyword>
<name>A0A7L2C9M7_9PASS</name>
<dbReference type="EMBL" id="VWYE01021430">
    <property type="protein sequence ID" value="NXQ33178.1"/>
    <property type="molecule type" value="Genomic_DNA"/>
</dbReference>
<sequence>PPPRRVLLLGEGNFSFSAALCGAPGMQLVATCYESEEEAAGRGGAARSIRRLRDSGAEVVFSVDCTRLKEHFPPGKREFHRIHFNFPHCGRKAGVVKNRQLLAGFFHSCSEVLAQEGEIHVALCNGQGGTPADRPRREWHNSWQIVALAAGAGFILSDVQPFKAETIDGYKCTGYRSQDKSFSVEGALNHIFTRSTAPLCSTPVSCQTQLGSQKVSFQVPQVLVDKMNRGFLEVNSNHPVRTIKEKLSAGLSQAFPLQDISSCLPLLHRGHPHGVCPSNIFWVTLSPGEAPSTQEISQGLANMVLFSHLGQDTDKDVQEGCPTPQQFYLRPSLLPHAQAIIKKKGFSPGTLQVLSGPVFRKCRITPHSLPAFHEMLVVLAVGRGTENSCVQMLVDNIKTTLNSLHQGAPGVKPSISLQEAASFGAELNDFAAFEGQLGEIQHLLCVGTEPEPSGSCVGVIRTAADELKSHEMVVVSASLNLDLLAMLLCGISDWRMLWTWDRRFLEQFPEGELRLFKSFSLYPPSYVHDVSFWLPAGEEFDEVAFHTLARRVSGEMIVSIHLRDDFQQAGTGRRSLCYRVTFQGCDRALGCRQAAEMQLRFREEIQQHLGVTLR</sequence>
<keyword evidence="10" id="KW-0030">Aminoacyl-tRNA synthetase</keyword>
<evidence type="ECO:0000256" key="8">
    <source>
        <dbReference type="ARBA" id="ARBA00022946"/>
    </source>
</evidence>
<keyword evidence="5" id="KW-0547">Nucleotide-binding</keyword>
<evidence type="ECO:0000256" key="7">
    <source>
        <dbReference type="ARBA" id="ARBA00022917"/>
    </source>
</evidence>
<dbReference type="InterPro" id="IPR045864">
    <property type="entry name" value="aa-tRNA-synth_II/BPL/LPL"/>
</dbReference>
<evidence type="ECO:0000256" key="6">
    <source>
        <dbReference type="ARBA" id="ARBA00022840"/>
    </source>
</evidence>
<dbReference type="Gene3D" id="3.30.930.10">
    <property type="entry name" value="Bira Bifunctional Protein, Domain 2"/>
    <property type="match status" value="1"/>
</dbReference>
<evidence type="ECO:0000256" key="11">
    <source>
        <dbReference type="ARBA" id="ARBA00031194"/>
    </source>
</evidence>
<dbReference type="FunFam" id="3.40.50.150:FF:000361">
    <property type="entry name" value="Ferredoxin-fold anticodon-binding domain-containing protein 1 homolog"/>
    <property type="match status" value="1"/>
</dbReference>
<evidence type="ECO:0000256" key="12">
    <source>
        <dbReference type="ARBA" id="ARBA00049255"/>
    </source>
</evidence>
<evidence type="ECO:0000313" key="15">
    <source>
        <dbReference type="Proteomes" id="UP000571582"/>
    </source>
</evidence>
<keyword evidence="15" id="KW-1185">Reference proteome</keyword>
<dbReference type="GO" id="GO:0005759">
    <property type="term" value="C:mitochondrial matrix"/>
    <property type="evidence" value="ECO:0007669"/>
    <property type="project" value="UniProtKB-SubCell"/>
</dbReference>
<protein>
    <recommendedName>
        <fullName evidence="3">phenylalanine--tRNA ligase</fullName>
        <ecNumber evidence="3">6.1.1.20</ecNumber>
    </recommendedName>
    <alternativeName>
        <fullName evidence="11">Phenylalanyl-tRNA synthetase</fullName>
    </alternativeName>
</protein>
<dbReference type="Gene3D" id="3.30.70.380">
    <property type="entry name" value="Ferrodoxin-fold anticodon-binding domain"/>
    <property type="match status" value="1"/>
</dbReference>
<dbReference type="InterPro" id="IPR019446">
    <property type="entry name" value="BMT5-like"/>
</dbReference>
<feature type="domain" description="FDX-ACB" evidence="13">
    <location>
        <begin position="521"/>
        <end position="614"/>
    </location>
</feature>
<dbReference type="InterPro" id="IPR005121">
    <property type="entry name" value="Fdx_antiC-bd"/>
</dbReference>
<comment type="caution">
    <text evidence="14">The sequence shown here is derived from an EMBL/GenBank/DDBJ whole genome shotgun (WGS) entry which is preliminary data.</text>
</comment>
<evidence type="ECO:0000256" key="9">
    <source>
        <dbReference type="ARBA" id="ARBA00023128"/>
    </source>
</evidence>
<evidence type="ECO:0000256" key="3">
    <source>
        <dbReference type="ARBA" id="ARBA00012814"/>
    </source>
</evidence>
<dbReference type="SUPFAM" id="SSF54991">
    <property type="entry name" value="Anticodon-binding domain of PheRS"/>
    <property type="match status" value="1"/>
</dbReference>
<dbReference type="EC" id="6.1.1.20" evidence="3"/>
<evidence type="ECO:0000256" key="2">
    <source>
        <dbReference type="ARBA" id="ARBA00008226"/>
    </source>
</evidence>
<dbReference type="PROSITE" id="PS51447">
    <property type="entry name" value="FDX_ACB"/>
    <property type="match status" value="1"/>
</dbReference>
<feature type="non-terminal residue" evidence="14">
    <location>
        <position position="614"/>
    </location>
</feature>
<dbReference type="GO" id="GO:0004826">
    <property type="term" value="F:phenylalanine-tRNA ligase activity"/>
    <property type="evidence" value="ECO:0007669"/>
    <property type="project" value="UniProtKB-EC"/>
</dbReference>
<comment type="similarity">
    <text evidence="2">Belongs to the class-II aminoacyl-tRNA synthetase family.</text>
</comment>
<organism evidence="14 15">
    <name type="scientific">Alaudala cheleensis</name>
    <name type="common">Asian short-toed lark</name>
    <dbReference type="NCBI Taxonomy" id="670337"/>
    <lineage>
        <taxon>Eukaryota</taxon>
        <taxon>Metazoa</taxon>
        <taxon>Chordata</taxon>
        <taxon>Craniata</taxon>
        <taxon>Vertebrata</taxon>
        <taxon>Euteleostomi</taxon>
        <taxon>Archelosauria</taxon>
        <taxon>Archosauria</taxon>
        <taxon>Dinosauria</taxon>
        <taxon>Saurischia</taxon>
        <taxon>Theropoda</taxon>
        <taxon>Coelurosauria</taxon>
        <taxon>Aves</taxon>
        <taxon>Neognathae</taxon>
        <taxon>Neoaves</taxon>
        <taxon>Telluraves</taxon>
        <taxon>Australaves</taxon>
        <taxon>Passeriformes</taxon>
        <taxon>Sylvioidea</taxon>
        <taxon>Alaudidae</taxon>
        <taxon>Alaudala</taxon>
    </lineage>
</organism>
<evidence type="ECO:0000256" key="5">
    <source>
        <dbReference type="ARBA" id="ARBA00022741"/>
    </source>
</evidence>
<evidence type="ECO:0000259" key="13">
    <source>
        <dbReference type="PROSITE" id="PS51447"/>
    </source>
</evidence>
<evidence type="ECO:0000256" key="4">
    <source>
        <dbReference type="ARBA" id="ARBA00022598"/>
    </source>
</evidence>
<dbReference type="GO" id="GO:0070042">
    <property type="term" value="F:rRNA (uridine-N3-)-methyltransferase activity"/>
    <property type="evidence" value="ECO:0007669"/>
    <property type="project" value="InterPro"/>
</dbReference>
<dbReference type="Proteomes" id="UP000571582">
    <property type="component" value="Unassembled WGS sequence"/>
</dbReference>
<evidence type="ECO:0000256" key="1">
    <source>
        <dbReference type="ARBA" id="ARBA00004305"/>
    </source>
</evidence>
<dbReference type="GO" id="GO:0006412">
    <property type="term" value="P:translation"/>
    <property type="evidence" value="ECO:0007669"/>
    <property type="project" value="UniProtKB-KW"/>
</dbReference>
<keyword evidence="9" id="KW-0496">Mitochondrion</keyword>
<comment type="subcellular location">
    <subcellularLocation>
        <location evidence="1">Mitochondrion matrix</location>
    </subcellularLocation>
</comment>
<keyword evidence="6" id="KW-0067">ATP-binding</keyword>
<dbReference type="AlphaFoldDB" id="A0A7L2C9M7"/>
<keyword evidence="8" id="KW-0809">Transit peptide</keyword>
<dbReference type="SMART" id="SM00896">
    <property type="entry name" value="FDX-ACB"/>
    <property type="match status" value="1"/>
</dbReference>
<proteinExistence type="inferred from homology"/>
<dbReference type="Pfam" id="PF03147">
    <property type="entry name" value="FDX-ACB"/>
    <property type="match status" value="1"/>
</dbReference>
<reference evidence="14 15" key="1">
    <citation type="submission" date="2019-09" db="EMBL/GenBank/DDBJ databases">
        <title>Bird 10,000 Genomes (B10K) Project - Family phase.</title>
        <authorList>
            <person name="Zhang G."/>
        </authorList>
    </citation>
    <scope>NUCLEOTIDE SEQUENCE [LARGE SCALE GENOMIC DNA]</scope>
    <source>
        <strain evidence="14">B10K-DU-001-15</strain>
        <tissue evidence="14">Muscle</tissue>
    </source>
</reference>
<dbReference type="PANTHER" id="PTHR11538">
    <property type="entry name" value="PHENYLALANYL-TRNA SYNTHETASE"/>
    <property type="match status" value="1"/>
</dbReference>
<dbReference type="InterPro" id="IPR036690">
    <property type="entry name" value="Fdx_antiC-bd_sf"/>
</dbReference>